<comment type="caution">
    <text evidence="6">The sequence shown here is derived from an EMBL/GenBank/DDBJ whole genome shotgun (WGS) entry which is preliminary data.</text>
</comment>
<accession>A3SL59</accession>
<keyword evidence="2" id="KW-0805">Transcription regulation</keyword>
<dbReference type="Gene3D" id="1.10.10.10">
    <property type="entry name" value="Winged helix-like DNA-binding domain superfamily/Winged helix DNA-binding domain"/>
    <property type="match status" value="1"/>
</dbReference>
<dbReference type="PANTHER" id="PTHR30126">
    <property type="entry name" value="HTH-TYPE TRANSCRIPTIONAL REGULATOR"/>
    <property type="match status" value="1"/>
</dbReference>
<dbReference type="RefSeq" id="WP_009813490.1">
    <property type="nucleotide sequence ID" value="NZ_CH724156.1"/>
</dbReference>
<organism evidence="6 7">
    <name type="scientific">Roseovarius nubinhibens (strain ATCC BAA-591 / DSM 15170 / ISM)</name>
    <dbReference type="NCBI Taxonomy" id="89187"/>
    <lineage>
        <taxon>Bacteria</taxon>
        <taxon>Pseudomonadati</taxon>
        <taxon>Pseudomonadota</taxon>
        <taxon>Alphaproteobacteria</taxon>
        <taxon>Rhodobacterales</taxon>
        <taxon>Roseobacteraceae</taxon>
        <taxon>Roseovarius</taxon>
    </lineage>
</organism>
<dbReference type="Proteomes" id="UP000005954">
    <property type="component" value="Unassembled WGS sequence"/>
</dbReference>
<keyword evidence="7" id="KW-1185">Reference proteome</keyword>
<dbReference type="HOGENOM" id="CLU_039613_8_1_5"/>
<dbReference type="InterPro" id="IPR000847">
    <property type="entry name" value="LysR_HTH_N"/>
</dbReference>
<dbReference type="Gene3D" id="3.40.190.10">
    <property type="entry name" value="Periplasmic binding protein-like II"/>
    <property type="match status" value="2"/>
</dbReference>
<dbReference type="GO" id="GO:0003700">
    <property type="term" value="F:DNA-binding transcription factor activity"/>
    <property type="evidence" value="ECO:0007669"/>
    <property type="project" value="InterPro"/>
</dbReference>
<sequence>MNIAAIQTFLAVYRCGNLNRAAEELNVTQSAVTARLDALEAQLGARVLIRSRKGAELTKAGFAFLKQAELIWQSWEVARARVSLPRGMSRLCSLVVGPGLWQGLAAPWVADLRAAHPGTAFEIWSGLASDAARWLQSGLSDAALLPEPLSGGDLGTRLFASERLIQVASQPRDTCDWDPDYVFVDYGPGFRARHTEAWPQDNTANLSFNTPSRALAQLIDHGGSAYLPEALARPYLDRRTLFEIPGSPEFQRQTHLSWRKPSVELFPWLTG</sequence>
<dbReference type="PRINTS" id="PR00039">
    <property type="entry name" value="HTHLYSR"/>
</dbReference>
<gene>
    <name evidence="6" type="ORF">ISM_07335</name>
</gene>
<dbReference type="InterPro" id="IPR036388">
    <property type="entry name" value="WH-like_DNA-bd_sf"/>
</dbReference>
<evidence type="ECO:0000256" key="2">
    <source>
        <dbReference type="ARBA" id="ARBA00023015"/>
    </source>
</evidence>
<dbReference type="GO" id="GO:0000976">
    <property type="term" value="F:transcription cis-regulatory region binding"/>
    <property type="evidence" value="ECO:0007669"/>
    <property type="project" value="TreeGrafter"/>
</dbReference>
<proteinExistence type="inferred from homology"/>
<name>A3SL59_ROSNI</name>
<dbReference type="InterPro" id="IPR005119">
    <property type="entry name" value="LysR_subst-bd"/>
</dbReference>
<dbReference type="SUPFAM" id="SSF53850">
    <property type="entry name" value="Periplasmic binding protein-like II"/>
    <property type="match status" value="1"/>
</dbReference>
<evidence type="ECO:0000256" key="1">
    <source>
        <dbReference type="ARBA" id="ARBA00009437"/>
    </source>
</evidence>
<evidence type="ECO:0000256" key="3">
    <source>
        <dbReference type="ARBA" id="ARBA00023125"/>
    </source>
</evidence>
<keyword evidence="3" id="KW-0238">DNA-binding</keyword>
<dbReference type="Pfam" id="PF00126">
    <property type="entry name" value="HTH_1"/>
    <property type="match status" value="1"/>
</dbReference>
<dbReference type="PANTHER" id="PTHR30126:SF21">
    <property type="entry name" value="TRANSCRIPTIONAL REGULATOR-RELATED"/>
    <property type="match status" value="1"/>
</dbReference>
<dbReference type="Pfam" id="PF03466">
    <property type="entry name" value="LysR_substrate"/>
    <property type="match status" value="1"/>
</dbReference>
<reference evidence="6 7" key="1">
    <citation type="submission" date="2005-12" db="EMBL/GenBank/DDBJ databases">
        <authorList>
            <person name="Moran M.A."/>
            <person name="Ferriera S."/>
            <person name="Johnson J."/>
            <person name="Kravitz S."/>
            <person name="Halpern A."/>
            <person name="Remington K."/>
            <person name="Beeson K."/>
            <person name="Tran B."/>
            <person name="Rogers Y.-H."/>
            <person name="Friedman R."/>
            <person name="Venter J.C."/>
        </authorList>
    </citation>
    <scope>NUCLEOTIDE SEQUENCE [LARGE SCALE GENOMIC DNA]</scope>
    <source>
        <strain evidence="7">ATCC BAA-591 / DSM 15170 / ISM</strain>
    </source>
</reference>
<evidence type="ECO:0000313" key="7">
    <source>
        <dbReference type="Proteomes" id="UP000005954"/>
    </source>
</evidence>
<evidence type="ECO:0000313" key="6">
    <source>
        <dbReference type="EMBL" id="EAP78090.1"/>
    </source>
</evidence>
<evidence type="ECO:0000256" key="4">
    <source>
        <dbReference type="ARBA" id="ARBA00023163"/>
    </source>
</evidence>
<dbReference type="eggNOG" id="COG0583">
    <property type="taxonomic scope" value="Bacteria"/>
</dbReference>
<dbReference type="EMBL" id="AALY01000001">
    <property type="protein sequence ID" value="EAP78090.1"/>
    <property type="molecule type" value="Genomic_DNA"/>
</dbReference>
<dbReference type="SUPFAM" id="SSF46785">
    <property type="entry name" value="Winged helix' DNA-binding domain"/>
    <property type="match status" value="1"/>
</dbReference>
<dbReference type="AlphaFoldDB" id="A3SL59"/>
<keyword evidence="4" id="KW-0804">Transcription</keyword>
<protein>
    <submittedName>
        <fullName evidence="6">Transcriptional Regulator, LysR family protein</fullName>
    </submittedName>
</protein>
<dbReference type="PROSITE" id="PS50931">
    <property type="entry name" value="HTH_LYSR"/>
    <property type="match status" value="1"/>
</dbReference>
<feature type="domain" description="HTH lysR-type" evidence="5">
    <location>
        <begin position="1"/>
        <end position="58"/>
    </location>
</feature>
<dbReference type="InterPro" id="IPR036390">
    <property type="entry name" value="WH_DNA-bd_sf"/>
</dbReference>
<dbReference type="STRING" id="89187.ISM_07335"/>
<comment type="similarity">
    <text evidence="1">Belongs to the LysR transcriptional regulatory family.</text>
</comment>
<evidence type="ECO:0000259" key="5">
    <source>
        <dbReference type="PROSITE" id="PS50931"/>
    </source>
</evidence>